<sequence length="109" mass="12092">MPLTPSDNSQNDHVTDYLQSRDRRDSPEYSDHDEVMLAPEGAGSDFPEDDVPKEGNSLRRSDRGGVELPMTPTTASEDPAKPEEPDSVVRYSSVYYPTSQVFPGSLSRM</sequence>
<comment type="caution">
    <text evidence="2">The sequence shown here is derived from an EMBL/GenBank/DDBJ whole genome shotgun (WGS) entry which is preliminary data.</text>
</comment>
<feature type="compositionally biased region" description="Polar residues" evidence="1">
    <location>
        <begin position="1"/>
        <end position="12"/>
    </location>
</feature>
<evidence type="ECO:0000313" key="2">
    <source>
        <dbReference type="EMBL" id="KAJ7662475.1"/>
    </source>
</evidence>
<feature type="compositionally biased region" description="Basic and acidic residues" evidence="1">
    <location>
        <begin position="50"/>
        <end position="65"/>
    </location>
</feature>
<keyword evidence="3" id="KW-1185">Reference proteome</keyword>
<proteinExistence type="predicted"/>
<dbReference type="Proteomes" id="UP001221757">
    <property type="component" value="Unassembled WGS sequence"/>
</dbReference>
<gene>
    <name evidence="2" type="ORF">B0H17DRAFT_1093367</name>
</gene>
<name>A0AAD7CTH0_MYCRO</name>
<feature type="region of interest" description="Disordered" evidence="1">
    <location>
        <begin position="1"/>
        <end position="86"/>
    </location>
</feature>
<reference evidence="2" key="1">
    <citation type="submission" date="2023-03" db="EMBL/GenBank/DDBJ databases">
        <title>Massive genome expansion in bonnet fungi (Mycena s.s.) driven by repeated elements and novel gene families across ecological guilds.</title>
        <authorList>
            <consortium name="Lawrence Berkeley National Laboratory"/>
            <person name="Harder C.B."/>
            <person name="Miyauchi S."/>
            <person name="Viragh M."/>
            <person name="Kuo A."/>
            <person name="Thoen E."/>
            <person name="Andreopoulos B."/>
            <person name="Lu D."/>
            <person name="Skrede I."/>
            <person name="Drula E."/>
            <person name="Henrissat B."/>
            <person name="Morin E."/>
            <person name="Kohler A."/>
            <person name="Barry K."/>
            <person name="LaButti K."/>
            <person name="Morin E."/>
            <person name="Salamov A."/>
            <person name="Lipzen A."/>
            <person name="Mereny Z."/>
            <person name="Hegedus B."/>
            <person name="Baldrian P."/>
            <person name="Stursova M."/>
            <person name="Weitz H."/>
            <person name="Taylor A."/>
            <person name="Grigoriev I.V."/>
            <person name="Nagy L.G."/>
            <person name="Martin F."/>
            <person name="Kauserud H."/>
        </authorList>
    </citation>
    <scope>NUCLEOTIDE SEQUENCE</scope>
    <source>
        <strain evidence="2">CBHHK067</strain>
    </source>
</reference>
<evidence type="ECO:0000256" key="1">
    <source>
        <dbReference type="SAM" id="MobiDB-lite"/>
    </source>
</evidence>
<protein>
    <submittedName>
        <fullName evidence="2">Uncharacterized protein</fullName>
    </submittedName>
</protein>
<dbReference type="AlphaFoldDB" id="A0AAD7CTH0"/>
<dbReference type="EMBL" id="JARKIE010000239">
    <property type="protein sequence ID" value="KAJ7662475.1"/>
    <property type="molecule type" value="Genomic_DNA"/>
</dbReference>
<feature type="compositionally biased region" description="Basic and acidic residues" evidence="1">
    <location>
        <begin position="13"/>
        <end position="35"/>
    </location>
</feature>
<accession>A0AAD7CTH0</accession>
<organism evidence="2 3">
    <name type="scientific">Mycena rosella</name>
    <name type="common">Pink bonnet</name>
    <name type="synonym">Agaricus rosellus</name>
    <dbReference type="NCBI Taxonomy" id="1033263"/>
    <lineage>
        <taxon>Eukaryota</taxon>
        <taxon>Fungi</taxon>
        <taxon>Dikarya</taxon>
        <taxon>Basidiomycota</taxon>
        <taxon>Agaricomycotina</taxon>
        <taxon>Agaricomycetes</taxon>
        <taxon>Agaricomycetidae</taxon>
        <taxon>Agaricales</taxon>
        <taxon>Marasmiineae</taxon>
        <taxon>Mycenaceae</taxon>
        <taxon>Mycena</taxon>
    </lineage>
</organism>
<evidence type="ECO:0000313" key="3">
    <source>
        <dbReference type="Proteomes" id="UP001221757"/>
    </source>
</evidence>